<protein>
    <recommendedName>
        <fullName evidence="4">DUF4330 domain-containing protein</fullName>
    </recommendedName>
</protein>
<dbReference type="InterPro" id="IPR025480">
    <property type="entry name" value="DUF4330"/>
</dbReference>
<keyword evidence="1" id="KW-1133">Transmembrane helix</keyword>
<keyword evidence="1" id="KW-0472">Membrane</keyword>
<comment type="caution">
    <text evidence="2">The sequence shown here is derived from an EMBL/GenBank/DDBJ whole genome shotgun (WGS) entry which is preliminary data.</text>
</comment>
<evidence type="ECO:0008006" key="4">
    <source>
        <dbReference type="Google" id="ProtNLM"/>
    </source>
</evidence>
<proteinExistence type="predicted"/>
<evidence type="ECO:0000313" key="3">
    <source>
        <dbReference type="Proteomes" id="UP000586454"/>
    </source>
</evidence>
<gene>
    <name evidence="2" type="ORF">PEPNEM18_00664</name>
</gene>
<dbReference type="Proteomes" id="UP000586454">
    <property type="component" value="Unassembled WGS sequence"/>
</dbReference>
<dbReference type="EMBL" id="CAIJCS010000014">
    <property type="protein sequence ID" value="CAC9926083.1"/>
    <property type="molecule type" value="Genomic_DNA"/>
</dbReference>
<name>A0A6V6Y0G1_9FIRM</name>
<sequence>MIDKKGKIFGKINVIDCLFLLILIVAIVGGISRFKDSSITVESTSKGKMTLLVDNVRTPSVENITEGQDLYSYDKGVFMGKIVGKTVRPYEDAVEYEGRWVNAPVPDKYSVYLDVDVDIKESDKSYVVGGEEVRVGNEYRVKTKTSAFTGICIGITKDGK</sequence>
<keyword evidence="1" id="KW-0812">Transmembrane</keyword>
<evidence type="ECO:0000313" key="2">
    <source>
        <dbReference type="EMBL" id="CAC9926083.1"/>
    </source>
</evidence>
<feature type="transmembrane region" description="Helical" evidence="1">
    <location>
        <begin position="12"/>
        <end position="31"/>
    </location>
</feature>
<dbReference type="RefSeq" id="WP_180499183.1">
    <property type="nucleotide sequence ID" value="NZ_CAIJCS010000014.1"/>
</dbReference>
<organism evidence="2 3">
    <name type="scientific">Aedoeadaptatus nemausensis</name>
    <dbReference type="NCBI Taxonomy" id="2582829"/>
    <lineage>
        <taxon>Bacteria</taxon>
        <taxon>Bacillati</taxon>
        <taxon>Bacillota</taxon>
        <taxon>Tissierellia</taxon>
        <taxon>Tissierellales</taxon>
        <taxon>Peptoniphilaceae</taxon>
        <taxon>Aedoeadaptatus</taxon>
    </lineage>
</organism>
<dbReference type="Pfam" id="PF14221">
    <property type="entry name" value="DUF4330"/>
    <property type="match status" value="1"/>
</dbReference>
<keyword evidence="3" id="KW-1185">Reference proteome</keyword>
<reference evidence="2 3" key="1">
    <citation type="submission" date="2020-06" db="EMBL/GenBank/DDBJ databases">
        <authorList>
            <person name="Criscuolo A."/>
        </authorList>
    </citation>
    <scope>NUCLEOTIDE SEQUENCE [LARGE SCALE GENOMIC DNA]</scope>
    <source>
        <strain evidence="2">1804121828</strain>
    </source>
</reference>
<evidence type="ECO:0000256" key="1">
    <source>
        <dbReference type="SAM" id="Phobius"/>
    </source>
</evidence>
<dbReference type="AlphaFoldDB" id="A0A6V6Y0G1"/>
<accession>A0A6V6Y0G1</accession>